<evidence type="ECO:0000313" key="3">
    <source>
        <dbReference type="WBParaSite" id="TMUE_0000000161.1"/>
    </source>
</evidence>
<dbReference type="Proteomes" id="UP000046395">
    <property type="component" value="Unassembled WGS sequence"/>
</dbReference>
<organism evidence="2 5">
    <name type="scientific">Trichuris muris</name>
    <name type="common">Mouse whipworm</name>
    <dbReference type="NCBI Taxonomy" id="70415"/>
    <lineage>
        <taxon>Eukaryota</taxon>
        <taxon>Metazoa</taxon>
        <taxon>Ecdysozoa</taxon>
        <taxon>Nematoda</taxon>
        <taxon>Enoplea</taxon>
        <taxon>Dorylaimia</taxon>
        <taxon>Trichinellida</taxon>
        <taxon>Trichuridae</taxon>
        <taxon>Trichuris</taxon>
    </lineage>
</organism>
<evidence type="ECO:0000256" key="1">
    <source>
        <dbReference type="SAM" id="MobiDB-lite"/>
    </source>
</evidence>
<protein>
    <submittedName>
        <fullName evidence="3 4">Uncharacterized protein</fullName>
    </submittedName>
</protein>
<proteinExistence type="predicted"/>
<sequence length="176" mass="19216">MSSRRGTRRGRSADGCATADSRIAPTGRAATYVSSLTLSIEERIEAALPPLSSVVAELTREVQKRKAAQQRATEESTENDCLESIDRKCTSRQAVNDWTWLEGSNSASSDTPPNPWMFQPSTVASMEKWPTFIATFRALVHDVLPSDAQLLAVLGQLLSPKLRSGFSGLLADPNMY</sequence>
<dbReference type="AlphaFoldDB" id="A0A5S6R0C3"/>
<accession>A0A5S6R0C3</accession>
<reference evidence="3 4" key="3">
    <citation type="submission" date="2019-12" db="UniProtKB">
        <authorList>
            <consortium name="WormBaseParasite"/>
        </authorList>
    </citation>
    <scope>IDENTIFICATION</scope>
</reference>
<dbReference type="WBParaSite" id="TMUE_0000002088.1">
    <property type="protein sequence ID" value="TMUE_0000002088.1"/>
    <property type="gene ID" value="WBGene00297949"/>
</dbReference>
<dbReference type="WBParaSite" id="TMUE_0000000161.1">
    <property type="protein sequence ID" value="TMUE_0000000161.1"/>
    <property type="gene ID" value="WBGene00296106"/>
</dbReference>
<reference evidence="2" key="2">
    <citation type="submission" date="2014-03" db="EMBL/GenBank/DDBJ databases">
        <title>The whipworm genome and dual-species transcriptomics of an intimate host-pathogen interaction.</title>
        <authorList>
            <person name="Foth B.J."/>
            <person name="Tsai I.J."/>
            <person name="Reid A.J."/>
            <person name="Bancroft A.J."/>
            <person name="Nichol S."/>
            <person name="Tracey A."/>
            <person name="Holroyd N."/>
            <person name="Cotton J.A."/>
            <person name="Stanley E.J."/>
            <person name="Zarowiecki M."/>
            <person name="Liu J.Z."/>
            <person name="Huckvale T."/>
            <person name="Cooper P.J."/>
            <person name="Grencis R.K."/>
            <person name="Berriman M."/>
        </authorList>
    </citation>
    <scope>NUCLEOTIDE SEQUENCE [LARGE SCALE GENOMIC DNA]</scope>
    <source>
        <strain evidence="2">Edinburgh</strain>
    </source>
</reference>
<evidence type="ECO:0000313" key="4">
    <source>
        <dbReference type="WBParaSite" id="TMUE_0000002088.1"/>
    </source>
</evidence>
<evidence type="ECO:0000313" key="5">
    <source>
        <dbReference type="WBParaSite" id="TMUE_3000012764.1"/>
    </source>
</evidence>
<reference evidence="2" key="1">
    <citation type="submission" date="2013-11" db="EMBL/GenBank/DDBJ databases">
        <authorList>
            <person name="Aslett M."/>
        </authorList>
    </citation>
    <scope>NUCLEOTIDE SEQUENCE [LARGE SCALE GENOMIC DNA]</scope>
    <source>
        <strain evidence="2">Edinburgh</strain>
    </source>
</reference>
<dbReference type="WBParaSite" id="TMUE_3000012764.1">
    <property type="protein sequence ID" value="TMUE_3000012764.1"/>
    <property type="gene ID" value="WBGene00295655"/>
</dbReference>
<evidence type="ECO:0000313" key="2">
    <source>
        <dbReference type="Proteomes" id="UP000046395"/>
    </source>
</evidence>
<keyword evidence="2" id="KW-1185">Reference proteome</keyword>
<feature type="region of interest" description="Disordered" evidence="1">
    <location>
        <begin position="1"/>
        <end position="21"/>
    </location>
</feature>
<name>A0A5S6R0C3_TRIMR</name>
<feature type="compositionally biased region" description="Basic residues" evidence="1">
    <location>
        <begin position="1"/>
        <end position="10"/>
    </location>
</feature>